<evidence type="ECO:0000313" key="1">
    <source>
        <dbReference type="EMBL" id="MDX8416962.1"/>
    </source>
</evidence>
<accession>A0ABU4WK75</accession>
<comment type="caution">
    <text evidence="1">The sequence shown here is derived from an EMBL/GenBank/DDBJ whole genome shotgun (WGS) entry which is preliminary data.</text>
</comment>
<proteinExistence type="predicted"/>
<protein>
    <recommendedName>
        <fullName evidence="3">HK97 gp10 family phage protein</fullName>
    </recommendedName>
</protein>
<keyword evidence="2" id="KW-1185">Reference proteome</keyword>
<evidence type="ECO:0000313" key="2">
    <source>
        <dbReference type="Proteomes" id="UP001285244"/>
    </source>
</evidence>
<sequence>MANVKFELNREGVAELMLSPQMKKIIDSCAQTALEATPIEKGYSVESGTTNQRCFARVQADTYEAGFYNKKTNILSKAVGSVKVD</sequence>
<evidence type="ECO:0008006" key="3">
    <source>
        <dbReference type="Google" id="ProtNLM"/>
    </source>
</evidence>
<organism evidence="1 2">
    <name type="scientific">Absicoccus intestinalis</name>
    <dbReference type="NCBI Taxonomy" id="2926319"/>
    <lineage>
        <taxon>Bacteria</taxon>
        <taxon>Bacillati</taxon>
        <taxon>Bacillota</taxon>
        <taxon>Erysipelotrichia</taxon>
        <taxon>Erysipelotrichales</taxon>
        <taxon>Erysipelotrichaceae</taxon>
        <taxon>Absicoccus</taxon>
    </lineage>
</organism>
<dbReference type="Proteomes" id="UP001285244">
    <property type="component" value="Unassembled WGS sequence"/>
</dbReference>
<reference evidence="1 2" key="1">
    <citation type="submission" date="2022-03" db="EMBL/GenBank/DDBJ databases">
        <title>Novel taxa within the pig intestine.</title>
        <authorList>
            <person name="Wylensek D."/>
            <person name="Bishof K."/>
            <person name="Afrizal A."/>
            <person name="Clavel T."/>
        </authorList>
    </citation>
    <scope>NUCLEOTIDE SEQUENCE [LARGE SCALE GENOMIC DNA]</scope>
    <source>
        <strain evidence="1 2">Cla-KB-P134</strain>
    </source>
</reference>
<dbReference type="EMBL" id="JALBUS010000004">
    <property type="protein sequence ID" value="MDX8416962.1"/>
    <property type="molecule type" value="Genomic_DNA"/>
</dbReference>
<dbReference type="RefSeq" id="WP_320325274.1">
    <property type="nucleotide sequence ID" value="NZ_JALBUS010000004.1"/>
</dbReference>
<name>A0ABU4WK75_9FIRM</name>
<gene>
    <name evidence="1" type="ORF">MOZ64_03780</name>
</gene>